<dbReference type="GO" id="GO:0043161">
    <property type="term" value="P:proteasome-mediated ubiquitin-dependent protein catabolic process"/>
    <property type="evidence" value="ECO:0007669"/>
    <property type="project" value="TreeGrafter"/>
</dbReference>
<feature type="region of interest" description="Disordered" evidence="4">
    <location>
        <begin position="349"/>
        <end position="391"/>
    </location>
</feature>
<dbReference type="Gene3D" id="2.120.10.30">
    <property type="entry name" value="TolB, C-terminal domain"/>
    <property type="match status" value="1"/>
</dbReference>
<dbReference type="InterPro" id="IPR050952">
    <property type="entry name" value="TRIM-NHL_E3_ligases"/>
</dbReference>
<dbReference type="InterPro" id="IPR011042">
    <property type="entry name" value="6-blade_b-propeller_TolB-like"/>
</dbReference>
<reference evidence="5" key="1">
    <citation type="submission" date="2021-02" db="EMBL/GenBank/DDBJ databases">
        <authorList>
            <person name="Nowell W R."/>
        </authorList>
    </citation>
    <scope>NUCLEOTIDE SEQUENCE</scope>
</reference>
<feature type="coiled-coil region" evidence="3">
    <location>
        <begin position="43"/>
        <end position="113"/>
    </location>
</feature>
<name>A0A815JDA9_9BILA</name>
<evidence type="ECO:0000256" key="1">
    <source>
        <dbReference type="ARBA" id="ARBA00022737"/>
    </source>
</evidence>
<dbReference type="GO" id="GO:0000209">
    <property type="term" value="P:protein polyubiquitination"/>
    <property type="evidence" value="ECO:0007669"/>
    <property type="project" value="TreeGrafter"/>
</dbReference>
<dbReference type="PROSITE" id="PS51125">
    <property type="entry name" value="NHL"/>
    <property type="match status" value="1"/>
</dbReference>
<dbReference type="PANTHER" id="PTHR24104">
    <property type="entry name" value="E3 UBIQUITIN-PROTEIN LIGASE NHLRC1-RELATED"/>
    <property type="match status" value="1"/>
</dbReference>
<dbReference type="CDD" id="cd05819">
    <property type="entry name" value="NHL"/>
    <property type="match status" value="1"/>
</dbReference>
<feature type="non-terminal residue" evidence="5">
    <location>
        <position position="1"/>
    </location>
</feature>
<evidence type="ECO:0000313" key="6">
    <source>
        <dbReference type="EMBL" id="CAF3979681.1"/>
    </source>
</evidence>
<feature type="compositionally biased region" description="Polar residues" evidence="4">
    <location>
        <begin position="382"/>
        <end position="391"/>
    </location>
</feature>
<keyword evidence="3" id="KW-0175">Coiled coil</keyword>
<dbReference type="PANTHER" id="PTHR24104:SF25">
    <property type="entry name" value="PROTEIN LIN-41"/>
    <property type="match status" value="1"/>
</dbReference>
<keyword evidence="1" id="KW-0677">Repeat</keyword>
<evidence type="ECO:0000313" key="5">
    <source>
        <dbReference type="EMBL" id="CAF1380555.1"/>
    </source>
</evidence>
<gene>
    <name evidence="6" type="ORF">OTI717_LOCUS27881</name>
    <name evidence="5" type="ORF">RFH988_LOCUS33824</name>
</gene>
<dbReference type="EMBL" id="CAJNOO010004420">
    <property type="protein sequence ID" value="CAF1380555.1"/>
    <property type="molecule type" value="Genomic_DNA"/>
</dbReference>
<dbReference type="GO" id="GO:0061630">
    <property type="term" value="F:ubiquitin protein ligase activity"/>
    <property type="evidence" value="ECO:0007669"/>
    <property type="project" value="TreeGrafter"/>
</dbReference>
<evidence type="ECO:0000313" key="7">
    <source>
        <dbReference type="Proteomes" id="UP000663882"/>
    </source>
</evidence>
<dbReference type="Proteomes" id="UP000663882">
    <property type="component" value="Unassembled WGS sequence"/>
</dbReference>
<dbReference type="OrthoDB" id="10039644at2759"/>
<comment type="caution">
    <text evidence="5">The sequence shown here is derived from an EMBL/GenBank/DDBJ whole genome shotgun (WGS) entry which is preliminary data.</text>
</comment>
<proteinExistence type="predicted"/>
<dbReference type="Gene3D" id="2.40.10.500">
    <property type="match status" value="1"/>
</dbReference>
<dbReference type="EMBL" id="CAJOAX010006406">
    <property type="protein sequence ID" value="CAF3979681.1"/>
    <property type="molecule type" value="Genomic_DNA"/>
</dbReference>
<dbReference type="Pfam" id="PF01436">
    <property type="entry name" value="NHL"/>
    <property type="match status" value="1"/>
</dbReference>
<sequence>MQFDDEIVRTHDELLDQIQKLEKSNILPSDLFDQIEQWKKTTIDKVEKAAKRARHQLVELTDKQRSSITKQFEPITKEIRFRREEEDFLEKDIDRLKQKLNEIKQKLQQFTQKDTTKTIIVDNDQIDWNRIIHIREEQKYSDSGNNRIVEWKYGATTGQVVAGGNGPENQFDQLIGATDVIVDKSRNSLIICDYSNKRVVRWSRSNGRNGETVIPNIGCWSLTMDDDEFLYVSDYDRHEVRRYGVGETQGTLVAGGNGSGNRLDQLPCPRYVFVDEDHSVYISDCSNHRVVKWMKDAKEGIVVAGGQGQGNSLSQLSGPYGIAVDKSGTVYVADSGNNRIVRWHQGATQGDVITGGNGRGNQSNQLHDPRGLSFDREGNLYVNDNGNSRVQ</sequence>
<dbReference type="InterPro" id="IPR001258">
    <property type="entry name" value="NHL_repeat"/>
</dbReference>
<dbReference type="SUPFAM" id="SSF101898">
    <property type="entry name" value="NHL repeat"/>
    <property type="match status" value="1"/>
</dbReference>
<feature type="compositionally biased region" description="Basic and acidic residues" evidence="4">
    <location>
        <begin position="367"/>
        <end position="378"/>
    </location>
</feature>
<evidence type="ECO:0000256" key="4">
    <source>
        <dbReference type="SAM" id="MobiDB-lite"/>
    </source>
</evidence>
<dbReference type="AlphaFoldDB" id="A0A815JDA9"/>
<accession>A0A815JDA9</accession>
<evidence type="ECO:0000256" key="2">
    <source>
        <dbReference type="PROSITE-ProRule" id="PRU00504"/>
    </source>
</evidence>
<dbReference type="Proteomes" id="UP000663823">
    <property type="component" value="Unassembled WGS sequence"/>
</dbReference>
<organism evidence="5 7">
    <name type="scientific">Rotaria sordida</name>
    <dbReference type="NCBI Taxonomy" id="392033"/>
    <lineage>
        <taxon>Eukaryota</taxon>
        <taxon>Metazoa</taxon>
        <taxon>Spiralia</taxon>
        <taxon>Gnathifera</taxon>
        <taxon>Rotifera</taxon>
        <taxon>Eurotatoria</taxon>
        <taxon>Bdelloidea</taxon>
        <taxon>Philodinida</taxon>
        <taxon>Philodinidae</taxon>
        <taxon>Rotaria</taxon>
    </lineage>
</organism>
<dbReference type="GO" id="GO:0008270">
    <property type="term" value="F:zinc ion binding"/>
    <property type="evidence" value="ECO:0007669"/>
    <property type="project" value="UniProtKB-KW"/>
</dbReference>
<protein>
    <submittedName>
        <fullName evidence="5">Uncharacterized protein</fullName>
    </submittedName>
</protein>
<feature type="repeat" description="NHL" evidence="2">
    <location>
        <begin position="315"/>
        <end position="346"/>
    </location>
</feature>
<evidence type="ECO:0000256" key="3">
    <source>
        <dbReference type="SAM" id="Coils"/>
    </source>
</evidence>